<sequence>MSEPITLAELATKWTSRTRSWTSDACTPEVDLLREGSERPTISLGDHTIPLSEHGTDQLCAFYKIPKAFFHRLTRHEQHTLLNSRIHNTLGEVTITYTDKGGLAEVLRPAQPRLAPEQFVQAALAVLPPDSVVIDSWSTTADLRLDVLQPHSATPGPDGHHISAGLRLGQNRAQNLAPWAAPLLHHSNGTVLQIPDPALKIEARGASGDTLAELLAADAQRALARTENDQFALLDLARQSIAGDRITLLNRIAAEQKIPARSMAGISTHLSRLTAPSKYDLVLAIADAANAANLIGTNHRGVRTRLQTIGGQLVAHHAERCSHCHAALAA</sequence>
<dbReference type="EMBL" id="VIWT01000008">
    <property type="protein sequence ID" value="TWF71777.1"/>
    <property type="molecule type" value="Genomic_DNA"/>
</dbReference>
<evidence type="ECO:0000313" key="2">
    <source>
        <dbReference type="Proteomes" id="UP000317940"/>
    </source>
</evidence>
<name>A0A561SAA6_9ACTN</name>
<keyword evidence="2" id="KW-1185">Reference proteome</keyword>
<dbReference type="AlphaFoldDB" id="A0A561SAA6"/>
<reference evidence="1 2" key="1">
    <citation type="submission" date="2019-06" db="EMBL/GenBank/DDBJ databases">
        <title>Sequencing the genomes of 1000 actinobacteria strains.</title>
        <authorList>
            <person name="Klenk H.-P."/>
        </authorList>
    </citation>
    <scope>NUCLEOTIDE SEQUENCE [LARGE SCALE GENOMIC DNA]</scope>
    <source>
        <strain evidence="1 2">DSM 44826</strain>
    </source>
</reference>
<dbReference type="Proteomes" id="UP000317940">
    <property type="component" value="Unassembled WGS sequence"/>
</dbReference>
<gene>
    <name evidence="1" type="ORF">FHX73_18148</name>
</gene>
<dbReference type="RefSeq" id="WP_145911568.1">
    <property type="nucleotide sequence ID" value="NZ_BAAAMZ010000022.1"/>
</dbReference>
<organism evidence="1 2">
    <name type="scientific">Kitasatospora viridis</name>
    <dbReference type="NCBI Taxonomy" id="281105"/>
    <lineage>
        <taxon>Bacteria</taxon>
        <taxon>Bacillati</taxon>
        <taxon>Actinomycetota</taxon>
        <taxon>Actinomycetes</taxon>
        <taxon>Kitasatosporales</taxon>
        <taxon>Streptomycetaceae</taxon>
        <taxon>Kitasatospora</taxon>
    </lineage>
</organism>
<comment type="caution">
    <text evidence="1">The sequence shown here is derived from an EMBL/GenBank/DDBJ whole genome shotgun (WGS) entry which is preliminary data.</text>
</comment>
<proteinExistence type="predicted"/>
<evidence type="ECO:0000313" key="1">
    <source>
        <dbReference type="EMBL" id="TWF71777.1"/>
    </source>
</evidence>
<accession>A0A561SAA6</accession>
<protein>
    <submittedName>
        <fullName evidence="1">Uncharacterized protein</fullName>
    </submittedName>
</protein>